<proteinExistence type="predicted"/>
<dbReference type="AlphaFoldDB" id="A0AAV2SW37"/>
<dbReference type="InterPro" id="IPR036610">
    <property type="entry name" value="PEBP-like_sf"/>
</dbReference>
<comment type="caution">
    <text evidence="1">The sequence shown here is derived from an EMBL/GenBank/DDBJ whole genome shotgun (WGS) entry which is preliminary data.</text>
</comment>
<dbReference type="Gene3D" id="3.90.280.10">
    <property type="entry name" value="PEBP-like"/>
    <property type="match status" value="1"/>
</dbReference>
<dbReference type="EMBL" id="CAXKWB010161855">
    <property type="protein sequence ID" value="CAL4249939.1"/>
    <property type="molecule type" value="Genomic_DNA"/>
</dbReference>
<name>A0AAV2SW37_MEGNR</name>
<reference evidence="1 2" key="1">
    <citation type="submission" date="2024-05" db="EMBL/GenBank/DDBJ databases">
        <authorList>
            <person name="Wallberg A."/>
        </authorList>
    </citation>
    <scope>NUCLEOTIDE SEQUENCE [LARGE SCALE GENOMIC DNA]</scope>
</reference>
<evidence type="ECO:0000313" key="1">
    <source>
        <dbReference type="EMBL" id="CAL4249939.1"/>
    </source>
</evidence>
<feature type="non-terminal residue" evidence="1">
    <location>
        <position position="258"/>
    </location>
</feature>
<evidence type="ECO:0008006" key="3">
    <source>
        <dbReference type="Google" id="ProtNLM"/>
    </source>
</evidence>
<sequence length="258" mass="29707">MAASEKRLSKRNSFCGDPLGQTFKKWLFWKKLLKPVYSHHITSKKECFEDTPMNKKVHLPKNLNIQPHSGGAISLQCCILQMCAHMKKLLWALKLTLMNAGKGVKLDLDLVQSEWEETSGPHHIRTLAEHYGIFKDLFGKAYFVPRVILNINFNFDEETVSPVYRGNVIKPKEASNEPSVEFSSSPDDLWTLILTNPDGNLKDSSKQCLHWFMTKEFCRQITTKLHDVLDFVLTFLSNRVGFPNLIQLNLRENKPLDF</sequence>
<gene>
    <name evidence="1" type="ORF">MNOR_LOCUS41632</name>
</gene>
<dbReference type="SUPFAM" id="SSF49777">
    <property type="entry name" value="PEBP-like"/>
    <property type="match status" value="1"/>
</dbReference>
<dbReference type="Proteomes" id="UP001497623">
    <property type="component" value="Unassembled WGS sequence"/>
</dbReference>
<evidence type="ECO:0000313" key="2">
    <source>
        <dbReference type="Proteomes" id="UP001497623"/>
    </source>
</evidence>
<accession>A0AAV2SW37</accession>
<keyword evidence="2" id="KW-1185">Reference proteome</keyword>
<protein>
    <recommendedName>
        <fullName evidence="3">Centromere protein L</fullName>
    </recommendedName>
</protein>
<organism evidence="1 2">
    <name type="scientific">Meganyctiphanes norvegica</name>
    <name type="common">Northern krill</name>
    <name type="synonym">Thysanopoda norvegica</name>
    <dbReference type="NCBI Taxonomy" id="48144"/>
    <lineage>
        <taxon>Eukaryota</taxon>
        <taxon>Metazoa</taxon>
        <taxon>Ecdysozoa</taxon>
        <taxon>Arthropoda</taxon>
        <taxon>Crustacea</taxon>
        <taxon>Multicrustacea</taxon>
        <taxon>Malacostraca</taxon>
        <taxon>Eumalacostraca</taxon>
        <taxon>Eucarida</taxon>
        <taxon>Euphausiacea</taxon>
        <taxon>Euphausiidae</taxon>
        <taxon>Meganyctiphanes</taxon>
    </lineage>
</organism>